<name>A0AA39JYW8_ARMTA</name>
<sequence>MAAPSHRAQDIYPSAMLFQGHGYPLWHPAPPSNFPPDYVRRGTQIGDLGYLNDTGGFIYLFNVYKDAEDPVNLKRVPLGFVPLKSDSGVREELEFHAKNSMISMSRVESQRSAGPFFKSTSSITHGPLLVLPDGAERYNSENPGLLGEYAAANAHSWYEYLNGQGRGIRNGTLYLVTGCDKCCSWTIQCYAQSSNTSKFILGGARREMHTASGVHQRSRQRDMRPGATANQTIFLRGYSISVRDRPMLCVFKGIRKDTPTIMMRILALLPRTKPEEIPYDNRSTHEVDTSVQQFPDVYPSLLVNGHILDTVSHYVVRAHLSSPQLP</sequence>
<comment type="caution">
    <text evidence="1">The sequence shown here is derived from an EMBL/GenBank/DDBJ whole genome shotgun (WGS) entry which is preliminary data.</text>
</comment>
<reference evidence="1" key="1">
    <citation type="submission" date="2023-06" db="EMBL/GenBank/DDBJ databases">
        <authorList>
            <consortium name="Lawrence Berkeley National Laboratory"/>
            <person name="Ahrendt S."/>
            <person name="Sahu N."/>
            <person name="Indic B."/>
            <person name="Wong-Bajracharya J."/>
            <person name="Merenyi Z."/>
            <person name="Ke H.-M."/>
            <person name="Monk M."/>
            <person name="Kocsube S."/>
            <person name="Drula E."/>
            <person name="Lipzen A."/>
            <person name="Balint B."/>
            <person name="Henrissat B."/>
            <person name="Andreopoulos B."/>
            <person name="Martin F.M."/>
            <person name="Harder C.B."/>
            <person name="Rigling D."/>
            <person name="Ford K.L."/>
            <person name="Foster G.D."/>
            <person name="Pangilinan J."/>
            <person name="Papanicolaou A."/>
            <person name="Barry K."/>
            <person name="LaButti K."/>
            <person name="Viragh M."/>
            <person name="Koriabine M."/>
            <person name="Yan M."/>
            <person name="Riley R."/>
            <person name="Champramary S."/>
            <person name="Plett K.L."/>
            <person name="Tsai I.J."/>
            <person name="Slot J."/>
            <person name="Sipos G."/>
            <person name="Plett J."/>
            <person name="Nagy L.G."/>
            <person name="Grigoriev I.V."/>
        </authorList>
    </citation>
    <scope>NUCLEOTIDE SEQUENCE</scope>
    <source>
        <strain evidence="1">CCBAS 213</strain>
    </source>
</reference>
<organism evidence="1 2">
    <name type="scientific">Armillaria tabescens</name>
    <name type="common">Ringless honey mushroom</name>
    <name type="synonym">Agaricus tabescens</name>
    <dbReference type="NCBI Taxonomy" id="1929756"/>
    <lineage>
        <taxon>Eukaryota</taxon>
        <taxon>Fungi</taxon>
        <taxon>Dikarya</taxon>
        <taxon>Basidiomycota</taxon>
        <taxon>Agaricomycotina</taxon>
        <taxon>Agaricomycetes</taxon>
        <taxon>Agaricomycetidae</taxon>
        <taxon>Agaricales</taxon>
        <taxon>Marasmiineae</taxon>
        <taxon>Physalacriaceae</taxon>
        <taxon>Desarmillaria</taxon>
    </lineage>
</organism>
<dbReference type="Proteomes" id="UP001175211">
    <property type="component" value="Unassembled WGS sequence"/>
</dbReference>
<keyword evidence="2" id="KW-1185">Reference proteome</keyword>
<dbReference type="RefSeq" id="XP_060327716.1">
    <property type="nucleotide sequence ID" value="XM_060483196.1"/>
</dbReference>
<gene>
    <name evidence="1" type="ORF">EV420DRAFT_714535</name>
</gene>
<accession>A0AA39JYW8</accession>
<dbReference type="GeneID" id="85366744"/>
<dbReference type="EMBL" id="JAUEPS010000033">
    <property type="protein sequence ID" value="KAK0451379.1"/>
    <property type="molecule type" value="Genomic_DNA"/>
</dbReference>
<dbReference type="AlphaFoldDB" id="A0AA39JYW8"/>
<proteinExistence type="predicted"/>
<evidence type="ECO:0000313" key="1">
    <source>
        <dbReference type="EMBL" id="KAK0451379.1"/>
    </source>
</evidence>
<evidence type="ECO:0000313" key="2">
    <source>
        <dbReference type="Proteomes" id="UP001175211"/>
    </source>
</evidence>
<protein>
    <submittedName>
        <fullName evidence="1">Uncharacterized protein</fullName>
    </submittedName>
</protein>